<organism evidence="1 2">
    <name type="scientific">Entomophthora muscae</name>
    <dbReference type="NCBI Taxonomy" id="34485"/>
    <lineage>
        <taxon>Eukaryota</taxon>
        <taxon>Fungi</taxon>
        <taxon>Fungi incertae sedis</taxon>
        <taxon>Zoopagomycota</taxon>
        <taxon>Entomophthoromycotina</taxon>
        <taxon>Entomophthoromycetes</taxon>
        <taxon>Entomophthorales</taxon>
        <taxon>Entomophthoraceae</taxon>
        <taxon>Entomophthora</taxon>
    </lineage>
</organism>
<evidence type="ECO:0000313" key="1">
    <source>
        <dbReference type="EMBL" id="KAJ9079702.1"/>
    </source>
</evidence>
<keyword evidence="2" id="KW-1185">Reference proteome</keyword>
<proteinExistence type="predicted"/>
<comment type="caution">
    <text evidence="1">The sequence shown here is derived from an EMBL/GenBank/DDBJ whole genome shotgun (WGS) entry which is preliminary data.</text>
</comment>
<name>A0ACC2TYM2_9FUNG</name>
<evidence type="ECO:0000313" key="2">
    <source>
        <dbReference type="Proteomes" id="UP001165960"/>
    </source>
</evidence>
<dbReference type="EMBL" id="QTSX02001668">
    <property type="protein sequence ID" value="KAJ9079702.1"/>
    <property type="molecule type" value="Genomic_DNA"/>
</dbReference>
<protein>
    <submittedName>
        <fullName evidence="1">Uncharacterized protein</fullName>
    </submittedName>
</protein>
<gene>
    <name evidence="1" type="ORF">DSO57_1032692</name>
</gene>
<accession>A0ACC2TYM2</accession>
<sequence>MLTELPHTVTKESPFKFLYDRQAALPGYLVPIPPKANKVNYSKDVLELTRRIAALQDKAFKNLVSSCVQSFLRDQDAFLPLPQLEVGDQVLMYREHLGRKPNKPQSLWT</sequence>
<dbReference type="Proteomes" id="UP001165960">
    <property type="component" value="Unassembled WGS sequence"/>
</dbReference>
<reference evidence="1" key="1">
    <citation type="submission" date="2022-04" db="EMBL/GenBank/DDBJ databases">
        <title>Genome of the entomopathogenic fungus Entomophthora muscae.</title>
        <authorList>
            <person name="Elya C."/>
            <person name="Lovett B.R."/>
            <person name="Lee E."/>
            <person name="Macias A.M."/>
            <person name="Hajek A.E."/>
            <person name="De Bivort B.L."/>
            <person name="Kasson M.T."/>
            <person name="De Fine Licht H.H."/>
            <person name="Stajich J.E."/>
        </authorList>
    </citation>
    <scope>NUCLEOTIDE SEQUENCE</scope>
    <source>
        <strain evidence="1">Berkeley</strain>
    </source>
</reference>